<dbReference type="PANTHER" id="PTHR10744">
    <property type="entry name" value="40S RIBOSOMAL PROTEIN S11 FAMILY MEMBER"/>
    <property type="match status" value="1"/>
</dbReference>
<dbReference type="GO" id="GO:1990904">
    <property type="term" value="C:ribonucleoprotein complex"/>
    <property type="evidence" value="ECO:0007669"/>
    <property type="project" value="UniProtKB-KW"/>
</dbReference>
<proteinExistence type="inferred from homology"/>
<feature type="region of interest" description="Disordered" evidence="4">
    <location>
        <begin position="90"/>
        <end position="110"/>
    </location>
</feature>
<comment type="caution">
    <text evidence="5">The sequence shown here is derived from an EMBL/GenBank/DDBJ whole genome shotgun (WGS) entry which is preliminary data.</text>
</comment>
<evidence type="ECO:0000256" key="3">
    <source>
        <dbReference type="ARBA" id="ARBA00023274"/>
    </source>
</evidence>
<dbReference type="InterPro" id="IPR000266">
    <property type="entry name" value="Ribosomal_uS17"/>
</dbReference>
<evidence type="ECO:0000256" key="2">
    <source>
        <dbReference type="ARBA" id="ARBA00022980"/>
    </source>
</evidence>
<accession>A0A8H7KLD2</accession>
<dbReference type="OMA" id="RWMTHRV"/>
<evidence type="ECO:0000313" key="6">
    <source>
        <dbReference type="Proteomes" id="UP000629468"/>
    </source>
</evidence>
<reference evidence="5 6" key="1">
    <citation type="journal article" name="Sci. Rep.">
        <title>Telomere-to-telomere assembled and centromere annotated genomes of the two main subspecies of the button mushroom Agaricus bisporus reveal especially polymorphic chromosome ends.</title>
        <authorList>
            <person name="Sonnenberg A.S.M."/>
            <person name="Sedaghat-Telgerd N."/>
            <person name="Lavrijssen B."/>
            <person name="Ohm R.A."/>
            <person name="Hendrickx P.M."/>
            <person name="Scholtmeijer K."/>
            <person name="Baars J.J.P."/>
            <person name="van Peer A."/>
        </authorList>
    </citation>
    <scope>NUCLEOTIDE SEQUENCE [LARGE SCALE GENOMIC DNA]</scope>
    <source>
        <strain evidence="5 6">H119_p4</strain>
    </source>
</reference>
<evidence type="ECO:0008006" key="7">
    <source>
        <dbReference type="Google" id="ProtNLM"/>
    </source>
</evidence>
<dbReference type="GO" id="GO:0003735">
    <property type="term" value="F:structural constituent of ribosome"/>
    <property type="evidence" value="ECO:0007669"/>
    <property type="project" value="InterPro"/>
</dbReference>
<dbReference type="CDD" id="cd00364">
    <property type="entry name" value="Ribosomal_uS17"/>
    <property type="match status" value="1"/>
</dbReference>
<sequence length="110" mass="12316">MPPMILQGIVTKSGFMRKTATVTVTRWVVHKITGKRIQRSRKFLVHDEQNKLRQDDLITIQNCPPVSAKKRFTLKHILKSPFAERELSRARFAEGNATPSTSASSGAQAA</sequence>
<feature type="compositionally biased region" description="Polar residues" evidence="4">
    <location>
        <begin position="97"/>
        <end position="110"/>
    </location>
</feature>
<dbReference type="SUPFAM" id="SSF50249">
    <property type="entry name" value="Nucleic acid-binding proteins"/>
    <property type="match status" value="1"/>
</dbReference>
<comment type="similarity">
    <text evidence="1">Belongs to the universal ribosomal protein uS17 family.</text>
</comment>
<keyword evidence="2" id="KW-0689">Ribosomal protein</keyword>
<name>A0A8H7KLD2_AGABI</name>
<dbReference type="Pfam" id="PF00366">
    <property type="entry name" value="Ribosomal_S17"/>
    <property type="match status" value="1"/>
</dbReference>
<organism evidence="5 6">
    <name type="scientific">Agaricus bisporus var. burnettii</name>
    <dbReference type="NCBI Taxonomy" id="192524"/>
    <lineage>
        <taxon>Eukaryota</taxon>
        <taxon>Fungi</taxon>
        <taxon>Dikarya</taxon>
        <taxon>Basidiomycota</taxon>
        <taxon>Agaricomycotina</taxon>
        <taxon>Agaricomycetes</taxon>
        <taxon>Agaricomycetidae</taxon>
        <taxon>Agaricales</taxon>
        <taxon>Agaricineae</taxon>
        <taxon>Agaricaceae</taxon>
        <taxon>Agaricus</taxon>
    </lineage>
</organism>
<dbReference type="GO" id="GO:0005840">
    <property type="term" value="C:ribosome"/>
    <property type="evidence" value="ECO:0007669"/>
    <property type="project" value="UniProtKB-KW"/>
</dbReference>
<evidence type="ECO:0000256" key="1">
    <source>
        <dbReference type="ARBA" id="ARBA00010254"/>
    </source>
</evidence>
<evidence type="ECO:0000256" key="4">
    <source>
        <dbReference type="SAM" id="MobiDB-lite"/>
    </source>
</evidence>
<dbReference type="Proteomes" id="UP000629468">
    <property type="component" value="Unassembled WGS sequence"/>
</dbReference>
<dbReference type="InterPro" id="IPR012340">
    <property type="entry name" value="NA-bd_OB-fold"/>
</dbReference>
<dbReference type="AlphaFoldDB" id="A0A8H7KLD2"/>
<dbReference type="GO" id="GO:0006412">
    <property type="term" value="P:translation"/>
    <property type="evidence" value="ECO:0007669"/>
    <property type="project" value="InterPro"/>
</dbReference>
<dbReference type="GO" id="GO:0005739">
    <property type="term" value="C:mitochondrion"/>
    <property type="evidence" value="ECO:0007669"/>
    <property type="project" value="TreeGrafter"/>
</dbReference>
<dbReference type="PANTHER" id="PTHR10744:SF1">
    <property type="entry name" value="SMALL RIBOSOMAL SUBUNIT PROTEIN US17M"/>
    <property type="match status" value="1"/>
</dbReference>
<dbReference type="Gene3D" id="2.40.50.140">
    <property type="entry name" value="Nucleic acid-binding proteins"/>
    <property type="match status" value="1"/>
</dbReference>
<keyword evidence="3" id="KW-0687">Ribonucleoprotein</keyword>
<dbReference type="EMBL" id="JABXXO010000001">
    <property type="protein sequence ID" value="KAF7784602.1"/>
    <property type="molecule type" value="Genomic_DNA"/>
</dbReference>
<gene>
    <name evidence="5" type="ORF">Agabi119p4_767</name>
</gene>
<protein>
    <recommendedName>
        <fullName evidence="7">Nucleic acid-binding protein</fullName>
    </recommendedName>
</protein>
<evidence type="ECO:0000313" key="5">
    <source>
        <dbReference type="EMBL" id="KAF7784602.1"/>
    </source>
</evidence>